<accession>A0A6G8QF51</accession>
<organism evidence="1 2">
    <name type="scientific">Rubrobacter tropicus</name>
    <dbReference type="NCBI Taxonomy" id="2653851"/>
    <lineage>
        <taxon>Bacteria</taxon>
        <taxon>Bacillati</taxon>
        <taxon>Actinomycetota</taxon>
        <taxon>Rubrobacteria</taxon>
        <taxon>Rubrobacterales</taxon>
        <taxon>Rubrobacteraceae</taxon>
        <taxon>Rubrobacter</taxon>
    </lineage>
</organism>
<sequence>MEEHGEVCLAEEAERLWRSGMRVDEVSRRMGVDAAWVESVISPLLEDETRPEKVRPIPPR</sequence>
<evidence type="ECO:0000313" key="2">
    <source>
        <dbReference type="Proteomes" id="UP000501452"/>
    </source>
</evidence>
<dbReference type="AlphaFoldDB" id="A0A6G8QF51"/>
<keyword evidence="2" id="KW-1185">Reference proteome</keyword>
<reference evidence="1 2" key="1">
    <citation type="submission" date="2019-10" db="EMBL/GenBank/DDBJ databases">
        <title>Rubrobacter sp nov SCSIO 52090 isolated from a deep-sea sediment in the South China Sea.</title>
        <authorList>
            <person name="Chen R.W."/>
        </authorList>
    </citation>
    <scope>NUCLEOTIDE SEQUENCE [LARGE SCALE GENOMIC DNA]</scope>
    <source>
        <strain evidence="1 2">SCSIO 52909</strain>
    </source>
</reference>
<name>A0A6G8QF51_9ACTN</name>
<dbReference type="Proteomes" id="UP000501452">
    <property type="component" value="Chromosome"/>
</dbReference>
<gene>
    <name evidence="1" type="ORF">GBA63_21140</name>
</gene>
<dbReference type="RefSeq" id="WP_166179479.1">
    <property type="nucleotide sequence ID" value="NZ_CP045119.1"/>
</dbReference>
<proteinExistence type="predicted"/>
<evidence type="ECO:0000313" key="1">
    <source>
        <dbReference type="EMBL" id="QIN84867.1"/>
    </source>
</evidence>
<dbReference type="KEGG" id="rub:GBA63_21140"/>
<dbReference type="EMBL" id="CP045119">
    <property type="protein sequence ID" value="QIN84867.1"/>
    <property type="molecule type" value="Genomic_DNA"/>
</dbReference>
<protein>
    <submittedName>
        <fullName evidence="1">Uncharacterized protein</fullName>
    </submittedName>
</protein>